<dbReference type="GeneID" id="19203146"/>
<keyword evidence="2" id="KW-1185">Reference proteome</keyword>
<dbReference type="InterPro" id="IPR032710">
    <property type="entry name" value="NTF2-like_dom_sf"/>
</dbReference>
<dbReference type="Gene3D" id="3.10.450.50">
    <property type="match status" value="1"/>
</dbReference>
<evidence type="ECO:0000313" key="1">
    <source>
        <dbReference type="EMBL" id="EIW81033.1"/>
    </source>
</evidence>
<dbReference type="EMBL" id="JH711578">
    <property type="protein sequence ID" value="EIW81033.1"/>
    <property type="molecule type" value="Genomic_DNA"/>
</dbReference>
<dbReference type="Pfam" id="PF07366">
    <property type="entry name" value="SnoaL"/>
    <property type="match status" value="1"/>
</dbReference>
<dbReference type="AlphaFoldDB" id="A0A5M3MPJ0"/>
<accession>A0A5M3MPJ0</accession>
<comment type="caution">
    <text evidence="1">The sequence shown here is derived from an EMBL/GenBank/DDBJ whole genome shotgun (WGS) entry which is preliminary data.</text>
</comment>
<protein>
    <recommendedName>
        <fullName evidence="3">SnoaL-like domain-containing protein</fullName>
    </recommendedName>
</protein>
<dbReference type="GO" id="GO:0030638">
    <property type="term" value="P:polyketide metabolic process"/>
    <property type="evidence" value="ECO:0007669"/>
    <property type="project" value="InterPro"/>
</dbReference>
<gene>
    <name evidence="1" type="ORF">CONPUDRAFT_153582</name>
</gene>
<dbReference type="KEGG" id="cput:CONPUDRAFT_153582"/>
<dbReference type="InterPro" id="IPR009959">
    <property type="entry name" value="Cyclase_SnoaL-like"/>
</dbReference>
<dbReference type="Proteomes" id="UP000053558">
    <property type="component" value="Unassembled WGS sequence"/>
</dbReference>
<evidence type="ECO:0000313" key="2">
    <source>
        <dbReference type="Proteomes" id="UP000053558"/>
    </source>
</evidence>
<proteinExistence type="predicted"/>
<evidence type="ECO:0008006" key="3">
    <source>
        <dbReference type="Google" id="ProtNLM"/>
    </source>
</evidence>
<dbReference type="RefSeq" id="XP_007768470.1">
    <property type="nucleotide sequence ID" value="XM_007770280.1"/>
</dbReference>
<dbReference type="OrthoDB" id="2830113at2759"/>
<reference evidence="2" key="1">
    <citation type="journal article" date="2012" name="Science">
        <title>The Paleozoic origin of enzymatic lignin decomposition reconstructed from 31 fungal genomes.</title>
        <authorList>
            <person name="Floudas D."/>
            <person name="Binder M."/>
            <person name="Riley R."/>
            <person name="Barry K."/>
            <person name="Blanchette R.A."/>
            <person name="Henrissat B."/>
            <person name="Martinez A.T."/>
            <person name="Otillar R."/>
            <person name="Spatafora J.W."/>
            <person name="Yadav J.S."/>
            <person name="Aerts A."/>
            <person name="Benoit I."/>
            <person name="Boyd A."/>
            <person name="Carlson A."/>
            <person name="Copeland A."/>
            <person name="Coutinho P.M."/>
            <person name="de Vries R.P."/>
            <person name="Ferreira P."/>
            <person name="Findley K."/>
            <person name="Foster B."/>
            <person name="Gaskell J."/>
            <person name="Glotzer D."/>
            <person name="Gorecki P."/>
            <person name="Heitman J."/>
            <person name="Hesse C."/>
            <person name="Hori C."/>
            <person name="Igarashi K."/>
            <person name="Jurgens J.A."/>
            <person name="Kallen N."/>
            <person name="Kersten P."/>
            <person name="Kohler A."/>
            <person name="Kuees U."/>
            <person name="Kumar T.K.A."/>
            <person name="Kuo A."/>
            <person name="LaButti K."/>
            <person name="Larrondo L.F."/>
            <person name="Lindquist E."/>
            <person name="Ling A."/>
            <person name="Lombard V."/>
            <person name="Lucas S."/>
            <person name="Lundell T."/>
            <person name="Martin R."/>
            <person name="McLaughlin D.J."/>
            <person name="Morgenstern I."/>
            <person name="Morin E."/>
            <person name="Murat C."/>
            <person name="Nagy L.G."/>
            <person name="Nolan M."/>
            <person name="Ohm R.A."/>
            <person name="Patyshakuliyeva A."/>
            <person name="Rokas A."/>
            <person name="Ruiz-Duenas F.J."/>
            <person name="Sabat G."/>
            <person name="Salamov A."/>
            <person name="Samejima M."/>
            <person name="Schmutz J."/>
            <person name="Slot J.C."/>
            <person name="St John F."/>
            <person name="Stenlid J."/>
            <person name="Sun H."/>
            <person name="Sun S."/>
            <person name="Syed K."/>
            <person name="Tsang A."/>
            <person name="Wiebenga A."/>
            <person name="Young D."/>
            <person name="Pisabarro A."/>
            <person name="Eastwood D.C."/>
            <person name="Martin F."/>
            <person name="Cullen D."/>
            <person name="Grigoriev I.V."/>
            <person name="Hibbett D.S."/>
        </authorList>
    </citation>
    <scope>NUCLEOTIDE SEQUENCE [LARGE SCALE GENOMIC DNA]</scope>
    <source>
        <strain evidence="2">RWD-64-598 SS2</strain>
    </source>
</reference>
<name>A0A5M3MPJ0_CONPW</name>
<dbReference type="SUPFAM" id="SSF54427">
    <property type="entry name" value="NTF2-like"/>
    <property type="match status" value="1"/>
</dbReference>
<organism evidence="1 2">
    <name type="scientific">Coniophora puteana (strain RWD-64-598)</name>
    <name type="common">Brown rot fungus</name>
    <dbReference type="NCBI Taxonomy" id="741705"/>
    <lineage>
        <taxon>Eukaryota</taxon>
        <taxon>Fungi</taxon>
        <taxon>Dikarya</taxon>
        <taxon>Basidiomycota</taxon>
        <taxon>Agaricomycotina</taxon>
        <taxon>Agaricomycetes</taxon>
        <taxon>Agaricomycetidae</taxon>
        <taxon>Boletales</taxon>
        <taxon>Coniophorineae</taxon>
        <taxon>Coniophoraceae</taxon>
        <taxon>Coniophora</taxon>
    </lineage>
</organism>
<sequence>MSSRSGPIFVYKTAYISCIHNSQSSIPDSIALTGSQYYAYLIAMTNEALKSHYLAYIAAIRAHTTDGSWSLEPYVADQVLLNGQQMTRADYETMMVRNTYADVPDLQINVLSVLASETEVAARLQFVGSPVRQFLGWTPKEAGGGERVSFADNCFYRFEGGKIKEIHSIIDPPKPL</sequence>